<organism evidence="1 2">
    <name type="scientific">Paraburkholderia megapolitana</name>
    <dbReference type="NCBI Taxonomy" id="420953"/>
    <lineage>
        <taxon>Bacteria</taxon>
        <taxon>Pseudomonadati</taxon>
        <taxon>Pseudomonadota</taxon>
        <taxon>Betaproteobacteria</taxon>
        <taxon>Burkholderiales</taxon>
        <taxon>Burkholderiaceae</taxon>
        <taxon>Paraburkholderia</taxon>
    </lineage>
</organism>
<dbReference type="AlphaFoldDB" id="A0A1I3VW99"/>
<dbReference type="Proteomes" id="UP000199548">
    <property type="component" value="Unassembled WGS sequence"/>
</dbReference>
<keyword evidence="2" id="KW-1185">Reference proteome</keyword>
<protein>
    <submittedName>
        <fullName evidence="1">Uncharacterized protein</fullName>
    </submittedName>
</protein>
<name>A0A1I3VW99_9BURK</name>
<dbReference type="EMBL" id="FOQU01000015">
    <property type="protein sequence ID" value="SFJ99213.1"/>
    <property type="molecule type" value="Genomic_DNA"/>
</dbReference>
<sequence>MFHAAPKHIARILEVITGKTVQPVHKHPKGILVRQWASSLPRLYALLALLKVFRMALNESANLWINCKDVGISLVANLLQQNEVIGSVGDAKH</sequence>
<evidence type="ECO:0000313" key="1">
    <source>
        <dbReference type="EMBL" id="SFJ99213.1"/>
    </source>
</evidence>
<reference evidence="1 2" key="1">
    <citation type="submission" date="2016-10" db="EMBL/GenBank/DDBJ databases">
        <authorList>
            <person name="de Groot N.N."/>
        </authorList>
    </citation>
    <scope>NUCLEOTIDE SEQUENCE [LARGE SCALE GENOMIC DNA]</scope>
    <source>
        <strain evidence="1 2">LMG 23650</strain>
    </source>
</reference>
<dbReference type="RefSeq" id="WP_091020231.1">
    <property type="nucleotide sequence ID" value="NZ_CP041744.1"/>
</dbReference>
<proteinExistence type="predicted"/>
<dbReference type="STRING" id="420953.SAMN05192543_1153"/>
<evidence type="ECO:0000313" key="2">
    <source>
        <dbReference type="Proteomes" id="UP000199548"/>
    </source>
</evidence>
<accession>A0A1I3VW99</accession>
<gene>
    <name evidence="1" type="ORF">SAMN05192543_1153</name>
</gene>